<sequence length="85" mass="9980">MRLFEVSRATIDRWHRENPDFPRKHKFGNPFNENCSTRFVVPEVNAYVAMVEGDRAEWTKQFDPVDSDTKQRASDHTETPKSPPM</sequence>
<reference evidence="2 3" key="1">
    <citation type="submission" date="2018-04" db="EMBL/GenBank/DDBJ databases">
        <title>Pelagivirga bohaiensis gen. nov., sp. nov., a bacterium isolated from the Bohai Sea.</title>
        <authorList>
            <person name="Ji X."/>
        </authorList>
    </citation>
    <scope>NUCLEOTIDE SEQUENCE [LARGE SCALE GENOMIC DNA]</scope>
    <source>
        <strain evidence="2 3">BH-SD19</strain>
    </source>
</reference>
<proteinExistence type="predicted"/>
<feature type="compositionally biased region" description="Basic and acidic residues" evidence="1">
    <location>
        <begin position="67"/>
        <end position="79"/>
    </location>
</feature>
<comment type="caution">
    <text evidence="2">The sequence shown here is derived from an EMBL/GenBank/DDBJ whole genome shotgun (WGS) entry which is preliminary data.</text>
</comment>
<feature type="region of interest" description="Disordered" evidence="1">
    <location>
        <begin position="59"/>
        <end position="85"/>
    </location>
</feature>
<name>A0A2T7G7S9_9RHOB</name>
<organism evidence="2 3">
    <name type="scientific">Pelagivirga sediminicola</name>
    <dbReference type="NCBI Taxonomy" id="2170575"/>
    <lineage>
        <taxon>Bacteria</taxon>
        <taxon>Pseudomonadati</taxon>
        <taxon>Pseudomonadota</taxon>
        <taxon>Alphaproteobacteria</taxon>
        <taxon>Rhodobacterales</taxon>
        <taxon>Paracoccaceae</taxon>
        <taxon>Pelagivirga</taxon>
    </lineage>
</organism>
<evidence type="ECO:0000313" key="2">
    <source>
        <dbReference type="EMBL" id="PVA10485.1"/>
    </source>
</evidence>
<dbReference type="Proteomes" id="UP000244446">
    <property type="component" value="Unassembled WGS sequence"/>
</dbReference>
<dbReference type="EMBL" id="QCYH01000004">
    <property type="protein sequence ID" value="PVA10485.1"/>
    <property type="molecule type" value="Genomic_DNA"/>
</dbReference>
<dbReference type="AlphaFoldDB" id="A0A2T7G7S9"/>
<accession>A0A2T7G7S9</accession>
<evidence type="ECO:0000313" key="3">
    <source>
        <dbReference type="Proteomes" id="UP000244446"/>
    </source>
</evidence>
<keyword evidence="3" id="KW-1185">Reference proteome</keyword>
<protein>
    <submittedName>
        <fullName evidence="2">Uncharacterized protein</fullName>
    </submittedName>
</protein>
<evidence type="ECO:0000256" key="1">
    <source>
        <dbReference type="SAM" id="MobiDB-lite"/>
    </source>
</evidence>
<gene>
    <name evidence="2" type="ORF">DC366_09755</name>
</gene>